<keyword evidence="2" id="KW-1185">Reference proteome</keyword>
<dbReference type="AlphaFoldDB" id="A0AAE3YZK2"/>
<organism evidence="1 2">
    <name type="scientific">Catenuloplanes atrovinosus</name>
    <dbReference type="NCBI Taxonomy" id="137266"/>
    <lineage>
        <taxon>Bacteria</taxon>
        <taxon>Bacillati</taxon>
        <taxon>Actinomycetota</taxon>
        <taxon>Actinomycetes</taxon>
        <taxon>Micromonosporales</taxon>
        <taxon>Micromonosporaceae</taxon>
        <taxon>Catenuloplanes</taxon>
    </lineage>
</organism>
<proteinExistence type="predicted"/>
<reference evidence="1" key="1">
    <citation type="submission" date="2023-07" db="EMBL/GenBank/DDBJ databases">
        <title>Sequencing the genomes of 1000 actinobacteria strains.</title>
        <authorList>
            <person name="Klenk H.-P."/>
        </authorList>
    </citation>
    <scope>NUCLEOTIDE SEQUENCE</scope>
    <source>
        <strain evidence="1">DSM 44707</strain>
    </source>
</reference>
<protein>
    <submittedName>
        <fullName evidence="1">Uncharacterized protein</fullName>
    </submittedName>
</protein>
<accession>A0AAE3YZK2</accession>
<evidence type="ECO:0000313" key="2">
    <source>
        <dbReference type="Proteomes" id="UP001183643"/>
    </source>
</evidence>
<sequence length="99" mass="11232">MSGWFIVIEEQSGNGEGRHWRVTNVAPAGDSEEAAQEVALKTAREYQPEHPWSPRRRQIYRMATPGEFLVAVEGRTATFHFRISVGQRVYDGPETGVMR</sequence>
<comment type="caution">
    <text evidence="1">The sequence shown here is derived from an EMBL/GenBank/DDBJ whole genome shotgun (WGS) entry which is preliminary data.</text>
</comment>
<dbReference type="Proteomes" id="UP001183643">
    <property type="component" value="Unassembled WGS sequence"/>
</dbReference>
<dbReference type="EMBL" id="JAVDYB010000001">
    <property type="protein sequence ID" value="MDR7281049.1"/>
    <property type="molecule type" value="Genomic_DNA"/>
</dbReference>
<dbReference type="RefSeq" id="WP_310375966.1">
    <property type="nucleotide sequence ID" value="NZ_JAVDYB010000001.1"/>
</dbReference>
<name>A0AAE3YZK2_9ACTN</name>
<evidence type="ECO:0000313" key="1">
    <source>
        <dbReference type="EMBL" id="MDR7281049.1"/>
    </source>
</evidence>
<gene>
    <name evidence="1" type="ORF">J2S41_007827</name>
</gene>